<gene>
    <name evidence="5" type="ORF">HBH25_16475</name>
</gene>
<reference evidence="5 6" key="1">
    <citation type="submission" date="2020-03" db="EMBL/GenBank/DDBJ databases">
        <authorList>
            <person name="Wang L."/>
            <person name="He N."/>
            <person name="Li Y."/>
            <person name="Fang Y."/>
            <person name="Zhang F."/>
        </authorList>
    </citation>
    <scope>NUCLEOTIDE SEQUENCE [LARGE SCALE GENOMIC DNA]</scope>
    <source>
        <strain evidence="6">hsmgli-8</strain>
    </source>
</reference>
<proteinExistence type="predicted"/>
<evidence type="ECO:0000313" key="5">
    <source>
        <dbReference type="EMBL" id="NJP02446.1"/>
    </source>
</evidence>
<dbReference type="InterPro" id="IPR011006">
    <property type="entry name" value="CheY-like_superfamily"/>
</dbReference>
<feature type="modified residue" description="4-aspartylphosphate" evidence="3">
    <location>
        <position position="58"/>
    </location>
</feature>
<dbReference type="RefSeq" id="WP_168085029.1">
    <property type="nucleotide sequence ID" value="NZ_JAAVJI010000010.1"/>
</dbReference>
<name>A0ABX0YG90_9PSED</name>
<keyword evidence="1 3" id="KW-0597">Phosphoprotein</keyword>
<organism evidence="5 6">
    <name type="scientific">Pseudomonas quercus</name>
    <dbReference type="NCBI Taxonomy" id="2722792"/>
    <lineage>
        <taxon>Bacteria</taxon>
        <taxon>Pseudomonadati</taxon>
        <taxon>Pseudomonadota</taxon>
        <taxon>Gammaproteobacteria</taxon>
        <taxon>Pseudomonadales</taxon>
        <taxon>Pseudomonadaceae</taxon>
        <taxon>Pseudomonas</taxon>
    </lineage>
</organism>
<dbReference type="PANTHER" id="PTHR44591:SF14">
    <property type="entry name" value="PROTEIN PILG"/>
    <property type="match status" value="1"/>
</dbReference>
<dbReference type="PROSITE" id="PS50110">
    <property type="entry name" value="RESPONSE_REGULATORY"/>
    <property type="match status" value="1"/>
</dbReference>
<dbReference type="SUPFAM" id="SSF52172">
    <property type="entry name" value="CheY-like"/>
    <property type="match status" value="1"/>
</dbReference>
<evidence type="ECO:0000256" key="1">
    <source>
        <dbReference type="ARBA" id="ARBA00022553"/>
    </source>
</evidence>
<dbReference type="Gene3D" id="3.40.50.2300">
    <property type="match status" value="1"/>
</dbReference>
<protein>
    <submittedName>
        <fullName evidence="5">Response regulator</fullName>
    </submittedName>
</protein>
<sequence length="133" mass="14716">MEQHSPTLKVLVVDDSKTIRHTAETLLQQVGCQVIVAVDGFDALAQLVDHRPDVVFIDVMMPRLDGYQTCQLIKQNARFAGTSVIMLSSREGLFDRARARAVGADRFLTKPFDRAALLEAIQAQVPGFQPLLP</sequence>
<evidence type="ECO:0000259" key="4">
    <source>
        <dbReference type="PROSITE" id="PS50110"/>
    </source>
</evidence>
<dbReference type="Pfam" id="PF00072">
    <property type="entry name" value="Response_reg"/>
    <property type="match status" value="1"/>
</dbReference>
<comment type="caution">
    <text evidence="5">The sequence shown here is derived from an EMBL/GenBank/DDBJ whole genome shotgun (WGS) entry which is preliminary data.</text>
</comment>
<dbReference type="SMART" id="SM00448">
    <property type="entry name" value="REC"/>
    <property type="match status" value="1"/>
</dbReference>
<keyword evidence="2" id="KW-0902">Two-component regulatory system</keyword>
<keyword evidence="6" id="KW-1185">Reference proteome</keyword>
<dbReference type="InterPro" id="IPR001789">
    <property type="entry name" value="Sig_transdc_resp-reg_receiver"/>
</dbReference>
<dbReference type="InterPro" id="IPR050595">
    <property type="entry name" value="Bact_response_regulator"/>
</dbReference>
<evidence type="ECO:0000256" key="2">
    <source>
        <dbReference type="ARBA" id="ARBA00023012"/>
    </source>
</evidence>
<dbReference type="CDD" id="cd00156">
    <property type="entry name" value="REC"/>
    <property type="match status" value="1"/>
</dbReference>
<dbReference type="Proteomes" id="UP000746535">
    <property type="component" value="Unassembled WGS sequence"/>
</dbReference>
<evidence type="ECO:0000313" key="6">
    <source>
        <dbReference type="Proteomes" id="UP000746535"/>
    </source>
</evidence>
<feature type="domain" description="Response regulatory" evidence="4">
    <location>
        <begin position="9"/>
        <end position="125"/>
    </location>
</feature>
<dbReference type="PANTHER" id="PTHR44591">
    <property type="entry name" value="STRESS RESPONSE REGULATOR PROTEIN 1"/>
    <property type="match status" value="1"/>
</dbReference>
<accession>A0ABX0YG90</accession>
<dbReference type="EMBL" id="JAAVJI010000010">
    <property type="protein sequence ID" value="NJP02446.1"/>
    <property type="molecule type" value="Genomic_DNA"/>
</dbReference>
<evidence type="ECO:0000256" key="3">
    <source>
        <dbReference type="PROSITE-ProRule" id="PRU00169"/>
    </source>
</evidence>